<keyword evidence="1" id="KW-0472">Membrane</keyword>
<organism evidence="2 3">
    <name type="scientific">Blastopirellula retiformator</name>
    <dbReference type="NCBI Taxonomy" id="2527970"/>
    <lineage>
        <taxon>Bacteria</taxon>
        <taxon>Pseudomonadati</taxon>
        <taxon>Planctomycetota</taxon>
        <taxon>Planctomycetia</taxon>
        <taxon>Pirellulales</taxon>
        <taxon>Pirellulaceae</taxon>
        <taxon>Blastopirellula</taxon>
    </lineage>
</organism>
<accession>A0A5C5UV98</accession>
<dbReference type="AlphaFoldDB" id="A0A5C5UV98"/>
<gene>
    <name evidence="2" type="ORF">Enr8_50960</name>
</gene>
<feature type="transmembrane region" description="Helical" evidence="1">
    <location>
        <begin position="12"/>
        <end position="33"/>
    </location>
</feature>
<dbReference type="RefSeq" id="WP_146437121.1">
    <property type="nucleotide sequence ID" value="NZ_SJPF01000009.1"/>
</dbReference>
<reference evidence="2 3" key="1">
    <citation type="submission" date="2019-02" db="EMBL/GenBank/DDBJ databases">
        <title>Deep-cultivation of Planctomycetes and their phenomic and genomic characterization uncovers novel biology.</title>
        <authorList>
            <person name="Wiegand S."/>
            <person name="Jogler M."/>
            <person name="Boedeker C."/>
            <person name="Pinto D."/>
            <person name="Vollmers J."/>
            <person name="Rivas-Marin E."/>
            <person name="Kohn T."/>
            <person name="Peeters S.H."/>
            <person name="Heuer A."/>
            <person name="Rast P."/>
            <person name="Oberbeckmann S."/>
            <person name="Bunk B."/>
            <person name="Jeske O."/>
            <person name="Meyerdierks A."/>
            <person name="Storesund J.E."/>
            <person name="Kallscheuer N."/>
            <person name="Luecker S."/>
            <person name="Lage O.M."/>
            <person name="Pohl T."/>
            <person name="Merkel B.J."/>
            <person name="Hornburger P."/>
            <person name="Mueller R.-W."/>
            <person name="Bruemmer F."/>
            <person name="Labrenz M."/>
            <person name="Spormann A.M."/>
            <person name="Op Den Camp H."/>
            <person name="Overmann J."/>
            <person name="Amann R."/>
            <person name="Jetten M.S.M."/>
            <person name="Mascher T."/>
            <person name="Medema M.H."/>
            <person name="Devos D.P."/>
            <person name="Kaster A.-K."/>
            <person name="Ovreas L."/>
            <person name="Rohde M."/>
            <person name="Galperin M.Y."/>
            <person name="Jogler C."/>
        </authorList>
    </citation>
    <scope>NUCLEOTIDE SEQUENCE [LARGE SCALE GENOMIC DNA]</scope>
    <source>
        <strain evidence="2 3">Enr8</strain>
    </source>
</reference>
<keyword evidence="3" id="KW-1185">Reference proteome</keyword>
<sequence length="111" mass="11074">MKLAKSLQHAVRVFGVVAATIAMIVALTLPTVMAGSSSSSDVALFGRHRCHSGARHCGRRYRSSCYRGGCSTGSCSTGACTTGGCTTGGCTTGGCYTGGCYTGGCTIGGCN</sequence>
<evidence type="ECO:0000313" key="2">
    <source>
        <dbReference type="EMBL" id="TWT29295.1"/>
    </source>
</evidence>
<keyword evidence="1" id="KW-0812">Transmembrane</keyword>
<name>A0A5C5UV98_9BACT</name>
<keyword evidence="1" id="KW-1133">Transmembrane helix</keyword>
<comment type="caution">
    <text evidence="2">The sequence shown here is derived from an EMBL/GenBank/DDBJ whole genome shotgun (WGS) entry which is preliminary data.</text>
</comment>
<evidence type="ECO:0000256" key="1">
    <source>
        <dbReference type="SAM" id="Phobius"/>
    </source>
</evidence>
<protein>
    <submittedName>
        <fullName evidence="2">Uncharacterized protein</fullName>
    </submittedName>
</protein>
<dbReference type="EMBL" id="SJPF01000009">
    <property type="protein sequence ID" value="TWT29295.1"/>
    <property type="molecule type" value="Genomic_DNA"/>
</dbReference>
<proteinExistence type="predicted"/>
<dbReference type="Proteomes" id="UP000318878">
    <property type="component" value="Unassembled WGS sequence"/>
</dbReference>
<evidence type="ECO:0000313" key="3">
    <source>
        <dbReference type="Proteomes" id="UP000318878"/>
    </source>
</evidence>